<protein>
    <submittedName>
        <fullName evidence="1">Acetoacetate decarboxylase</fullName>
        <ecNumber evidence="1">4.1.1.4</ecNumber>
    </submittedName>
</protein>
<dbReference type="Gene3D" id="2.40.400.10">
    <property type="entry name" value="Acetoacetate decarboxylase-like"/>
    <property type="match status" value="1"/>
</dbReference>
<dbReference type="Proteomes" id="UP001565369">
    <property type="component" value="Unassembled WGS sequence"/>
</dbReference>
<dbReference type="EC" id="4.1.1.4" evidence="1"/>
<reference evidence="1 2" key="1">
    <citation type="submission" date="2024-07" db="EMBL/GenBank/DDBJ databases">
        <title>Genomic Encyclopedia of Type Strains, Phase V (KMG-V): Genome sequencing to study the core and pangenomes of soil and plant-associated prokaryotes.</title>
        <authorList>
            <person name="Whitman W."/>
        </authorList>
    </citation>
    <scope>NUCLEOTIDE SEQUENCE [LARGE SCALE GENOMIC DNA]</scope>
    <source>
        <strain evidence="1 2">USDA 152</strain>
    </source>
</reference>
<accession>A0ABV4FLQ9</accession>
<keyword evidence="2" id="KW-1185">Reference proteome</keyword>
<sequence length="268" mass="29950">MSDVITDPDDPRRRVFGEYRLKPNSGVNPPYSPAYPVEWGCTLRTVEIMTRVAPGKVSTLLADTPFEIASDRVAFRFMRSPGHSLAVHAGEMFDLMISVPVRYNGLFTETHIFMYCSDPMGICAGREVFGYTKKDTHYAFDEHPDGSITGWVRRRGISLADFSFTPDASAPVVRIVDGDELPAGEIHVRRLPHPERLGTAYADIVYRRTPLKYSKPVPGRASMTLHASAYDPIAELNPEILGAHFMVSDVYGGGFEVEDRRLIERLTP</sequence>
<gene>
    <name evidence="1" type="ORF">ABIG07_001459</name>
</gene>
<dbReference type="InterPro" id="IPR010451">
    <property type="entry name" value="Acetoacetate_decarboxylase"/>
</dbReference>
<dbReference type="GO" id="GO:0047602">
    <property type="term" value="F:acetoacetate decarboxylase activity"/>
    <property type="evidence" value="ECO:0007669"/>
    <property type="project" value="UniProtKB-EC"/>
</dbReference>
<evidence type="ECO:0000313" key="2">
    <source>
        <dbReference type="Proteomes" id="UP001565369"/>
    </source>
</evidence>
<evidence type="ECO:0000313" key="1">
    <source>
        <dbReference type="EMBL" id="MEY9452511.1"/>
    </source>
</evidence>
<keyword evidence="1" id="KW-0456">Lyase</keyword>
<dbReference type="EMBL" id="JBGBZJ010000003">
    <property type="protein sequence ID" value="MEY9452511.1"/>
    <property type="molecule type" value="Genomic_DNA"/>
</dbReference>
<organism evidence="1 2">
    <name type="scientific">Bradyrhizobium ottawaense</name>
    <dbReference type="NCBI Taxonomy" id="931866"/>
    <lineage>
        <taxon>Bacteria</taxon>
        <taxon>Pseudomonadati</taxon>
        <taxon>Pseudomonadota</taxon>
        <taxon>Alphaproteobacteria</taxon>
        <taxon>Hyphomicrobiales</taxon>
        <taxon>Nitrobacteraceae</taxon>
        <taxon>Bradyrhizobium</taxon>
    </lineage>
</organism>
<dbReference type="InterPro" id="IPR023375">
    <property type="entry name" value="ADC_dom_sf"/>
</dbReference>
<comment type="caution">
    <text evidence="1">The sequence shown here is derived from an EMBL/GenBank/DDBJ whole genome shotgun (WGS) entry which is preliminary data.</text>
</comment>
<dbReference type="RefSeq" id="WP_197742267.1">
    <property type="nucleotide sequence ID" value="NZ_AP021854.1"/>
</dbReference>
<dbReference type="SUPFAM" id="SSF160104">
    <property type="entry name" value="Acetoacetate decarboxylase-like"/>
    <property type="match status" value="1"/>
</dbReference>
<dbReference type="Pfam" id="PF06314">
    <property type="entry name" value="ADC"/>
    <property type="match status" value="1"/>
</dbReference>
<proteinExistence type="predicted"/>
<name>A0ABV4FLQ9_9BRAD</name>